<feature type="domain" description="ABC transporter" evidence="12">
    <location>
        <begin position="403"/>
        <end position="637"/>
    </location>
</feature>
<keyword evidence="2" id="KW-0813">Transport</keyword>
<evidence type="ECO:0000256" key="8">
    <source>
        <dbReference type="ARBA" id="ARBA00023136"/>
    </source>
</evidence>
<keyword evidence="4 11" id="KW-0812">Transmembrane</keyword>
<evidence type="ECO:0000256" key="2">
    <source>
        <dbReference type="ARBA" id="ARBA00022448"/>
    </source>
</evidence>
<keyword evidence="3" id="KW-1003">Cell membrane</keyword>
<dbReference type="FunFam" id="3.40.50.300:FF:000299">
    <property type="entry name" value="ABC transporter ATP-binding protein/permease"/>
    <property type="match status" value="1"/>
</dbReference>
<dbReference type="PROSITE" id="PS50929">
    <property type="entry name" value="ABC_TM1F"/>
    <property type="match status" value="1"/>
</dbReference>
<evidence type="ECO:0000256" key="3">
    <source>
        <dbReference type="ARBA" id="ARBA00022475"/>
    </source>
</evidence>
<feature type="domain" description="ABC transmembrane type-1" evidence="13">
    <location>
        <begin position="71"/>
        <end position="362"/>
    </location>
</feature>
<dbReference type="GO" id="GO:0015421">
    <property type="term" value="F:ABC-type oligopeptide transporter activity"/>
    <property type="evidence" value="ECO:0007669"/>
    <property type="project" value="TreeGrafter"/>
</dbReference>
<dbReference type="SUPFAM" id="SSF52540">
    <property type="entry name" value="P-loop containing nucleoside triphosphate hydrolases"/>
    <property type="match status" value="1"/>
</dbReference>
<dbReference type="InterPro" id="IPR011527">
    <property type="entry name" value="ABC1_TM_dom"/>
</dbReference>
<accession>A0A7W7M3P7</accession>
<evidence type="ECO:0000313" key="15">
    <source>
        <dbReference type="Proteomes" id="UP000540191"/>
    </source>
</evidence>
<evidence type="ECO:0000313" key="14">
    <source>
        <dbReference type="EMBL" id="MBB4735872.1"/>
    </source>
</evidence>
<feature type="transmembrane region" description="Helical" evidence="11">
    <location>
        <begin position="115"/>
        <end position="140"/>
    </location>
</feature>
<dbReference type="InterPro" id="IPR039421">
    <property type="entry name" value="Type_1_exporter"/>
</dbReference>
<feature type="transmembrane region" description="Helical" evidence="11">
    <location>
        <begin position="220"/>
        <end position="237"/>
    </location>
</feature>
<dbReference type="AlphaFoldDB" id="A0A7W7M3P7"/>
<comment type="similarity">
    <text evidence="9">Belongs to the ABC transporter superfamily. Lipid exporter (TC 3.A.1.106) family.</text>
</comment>
<keyword evidence="6 14" id="KW-0067">ATP-binding</keyword>
<reference evidence="14 15" key="1">
    <citation type="submission" date="2020-08" db="EMBL/GenBank/DDBJ databases">
        <title>Sequencing the genomes of 1000 actinobacteria strains.</title>
        <authorList>
            <person name="Klenk H.-P."/>
        </authorList>
    </citation>
    <scope>NUCLEOTIDE SEQUENCE [LARGE SCALE GENOMIC DNA]</scope>
    <source>
        <strain evidence="14 15">DSM 23974</strain>
    </source>
</reference>
<dbReference type="Gene3D" id="1.20.1560.10">
    <property type="entry name" value="ABC transporter type 1, transmembrane domain"/>
    <property type="match status" value="1"/>
</dbReference>
<comment type="subcellular location">
    <subcellularLocation>
        <location evidence="1">Cell membrane</location>
        <topology evidence="1">Multi-pass membrane protein</topology>
    </subcellularLocation>
</comment>
<dbReference type="RefSeq" id="WP_184241491.1">
    <property type="nucleotide sequence ID" value="NZ_JACHNA010000001.1"/>
</dbReference>
<dbReference type="EMBL" id="JACHNA010000001">
    <property type="protein sequence ID" value="MBB4735872.1"/>
    <property type="molecule type" value="Genomic_DNA"/>
</dbReference>
<comment type="caution">
    <text evidence="14">The sequence shown here is derived from an EMBL/GenBank/DDBJ whole genome shotgun (WGS) entry which is preliminary data.</text>
</comment>
<dbReference type="PROSITE" id="PS50893">
    <property type="entry name" value="ABC_TRANSPORTER_2"/>
    <property type="match status" value="1"/>
</dbReference>
<dbReference type="GO" id="GO:0005886">
    <property type="term" value="C:plasma membrane"/>
    <property type="evidence" value="ECO:0007669"/>
    <property type="project" value="UniProtKB-SubCell"/>
</dbReference>
<organism evidence="14 15">
    <name type="scientific">Micrococcus cohnii</name>
    <dbReference type="NCBI Taxonomy" id="993416"/>
    <lineage>
        <taxon>Bacteria</taxon>
        <taxon>Bacillati</taxon>
        <taxon>Actinomycetota</taxon>
        <taxon>Actinomycetes</taxon>
        <taxon>Micrococcales</taxon>
        <taxon>Micrococcaceae</taxon>
        <taxon>Micrococcus</taxon>
    </lineage>
</organism>
<dbReference type="GO" id="GO:0016887">
    <property type="term" value="F:ATP hydrolysis activity"/>
    <property type="evidence" value="ECO:0007669"/>
    <property type="project" value="InterPro"/>
</dbReference>
<dbReference type="GO" id="GO:0005524">
    <property type="term" value="F:ATP binding"/>
    <property type="evidence" value="ECO:0007669"/>
    <property type="project" value="UniProtKB-KW"/>
</dbReference>
<keyword evidence="7 11" id="KW-1133">Transmembrane helix</keyword>
<dbReference type="SUPFAM" id="SSF90123">
    <property type="entry name" value="ABC transporter transmembrane region"/>
    <property type="match status" value="1"/>
</dbReference>
<gene>
    <name evidence="14" type="ORF">HDA30_001380</name>
</gene>
<evidence type="ECO:0000256" key="11">
    <source>
        <dbReference type="SAM" id="Phobius"/>
    </source>
</evidence>
<keyword evidence="15" id="KW-1185">Reference proteome</keyword>
<evidence type="ECO:0000256" key="10">
    <source>
        <dbReference type="SAM" id="MobiDB-lite"/>
    </source>
</evidence>
<evidence type="ECO:0000256" key="6">
    <source>
        <dbReference type="ARBA" id="ARBA00022840"/>
    </source>
</evidence>
<dbReference type="InterPro" id="IPR003439">
    <property type="entry name" value="ABC_transporter-like_ATP-bd"/>
</dbReference>
<sequence>MSQRHEATPSEARRRGLRRANPARPAEFRTRVHGVGAEDVLEYTNDERAHVRRRSWRLLAELARPVRGALALTLVLVLVSNAARAALPMLIAWAIDWGLPQAVEHVEAGDSPAPVLLAVGGAYAGAAVVAGGLLAWYLWLTARASQRMLLDLRLRVFRHTQRLSLEFHETYTSGRVISRQTSDLEALRELLDQGVSSLVSGALFMVFTAASILLLDPLSFGVLCVAFVPVALLVRWYRRRSEDVYRRSRVSSARSIVHFVETMTGMRAVQAFRRQKANDERYRELATEYRDDMVESLNLFGVLQTSLVAIGNLTVVAMLVVGGFRVLDGQLAVGVLVALLLAGRRVFQPMEMLAMFYSSLQSATAALEKVSGLLEQEPTVLEAERPVPLPGAAPGEGVASGRIEFADAEFGYGAGKTVLPRFDLTIPAGQTVAVVGQTGAGKSTLVKLIARFYDVSAGSLTLDGVELRELATADLRRNVVMVTQEAFLFSGSIAENIAFGRPGASEAEIQAAARAVGAHEFILGLPEGYDTDVSKRGGRLSAGQRQLVSFARAFLADPAVLILDEATSSLDLPSERLVQAGLERLLGSRTALIIAHRLSTVEIADRVLVVHDGRIVEDGSPAELVAAGGRFAAMHAAWEESMGRG</sequence>
<dbReference type="InterPro" id="IPR017871">
    <property type="entry name" value="ABC_transporter-like_CS"/>
</dbReference>
<dbReference type="Gene3D" id="3.40.50.300">
    <property type="entry name" value="P-loop containing nucleotide triphosphate hydrolases"/>
    <property type="match status" value="1"/>
</dbReference>
<dbReference type="Pfam" id="PF00664">
    <property type="entry name" value="ABC_membrane"/>
    <property type="match status" value="1"/>
</dbReference>
<evidence type="ECO:0000259" key="13">
    <source>
        <dbReference type="PROSITE" id="PS50929"/>
    </source>
</evidence>
<evidence type="ECO:0000259" key="12">
    <source>
        <dbReference type="PROSITE" id="PS50893"/>
    </source>
</evidence>
<dbReference type="InterPro" id="IPR036640">
    <property type="entry name" value="ABC1_TM_sf"/>
</dbReference>
<keyword evidence="5" id="KW-0547">Nucleotide-binding</keyword>
<dbReference type="CDD" id="cd18546">
    <property type="entry name" value="ABC_6TM_Rv0194_D2_like"/>
    <property type="match status" value="1"/>
</dbReference>
<evidence type="ECO:0000256" key="5">
    <source>
        <dbReference type="ARBA" id="ARBA00022741"/>
    </source>
</evidence>
<dbReference type="PROSITE" id="PS00211">
    <property type="entry name" value="ABC_TRANSPORTER_1"/>
    <property type="match status" value="1"/>
</dbReference>
<dbReference type="PANTHER" id="PTHR43394">
    <property type="entry name" value="ATP-DEPENDENT PERMEASE MDL1, MITOCHONDRIAL"/>
    <property type="match status" value="1"/>
</dbReference>
<dbReference type="InterPro" id="IPR003593">
    <property type="entry name" value="AAA+_ATPase"/>
</dbReference>
<dbReference type="PANTHER" id="PTHR43394:SF1">
    <property type="entry name" value="ATP-BINDING CASSETTE SUB-FAMILY B MEMBER 10, MITOCHONDRIAL"/>
    <property type="match status" value="1"/>
</dbReference>
<feature type="compositionally biased region" description="Basic and acidic residues" evidence="10">
    <location>
        <begin position="1"/>
        <end position="14"/>
    </location>
</feature>
<dbReference type="Proteomes" id="UP000540191">
    <property type="component" value="Unassembled WGS sequence"/>
</dbReference>
<feature type="transmembrane region" description="Helical" evidence="11">
    <location>
        <begin position="299"/>
        <end position="324"/>
    </location>
</feature>
<evidence type="ECO:0000256" key="7">
    <source>
        <dbReference type="ARBA" id="ARBA00022989"/>
    </source>
</evidence>
<evidence type="ECO:0000256" key="9">
    <source>
        <dbReference type="ARBA" id="ARBA00061644"/>
    </source>
</evidence>
<dbReference type="SMART" id="SM00382">
    <property type="entry name" value="AAA"/>
    <property type="match status" value="1"/>
</dbReference>
<dbReference type="Pfam" id="PF00005">
    <property type="entry name" value="ABC_tran"/>
    <property type="match status" value="1"/>
</dbReference>
<feature type="region of interest" description="Disordered" evidence="10">
    <location>
        <begin position="1"/>
        <end position="23"/>
    </location>
</feature>
<keyword evidence="8 11" id="KW-0472">Membrane</keyword>
<evidence type="ECO:0000256" key="1">
    <source>
        <dbReference type="ARBA" id="ARBA00004651"/>
    </source>
</evidence>
<protein>
    <submittedName>
        <fullName evidence="14">ATP-binding cassette subfamily B protein</fullName>
    </submittedName>
</protein>
<dbReference type="InterPro" id="IPR027417">
    <property type="entry name" value="P-loop_NTPase"/>
</dbReference>
<evidence type="ECO:0000256" key="4">
    <source>
        <dbReference type="ARBA" id="ARBA00022692"/>
    </source>
</evidence>
<proteinExistence type="inferred from homology"/>
<feature type="transmembrane region" description="Helical" evidence="11">
    <location>
        <begin position="195"/>
        <end position="214"/>
    </location>
</feature>
<name>A0A7W7M3P7_9MICC</name>
<feature type="transmembrane region" description="Helical" evidence="11">
    <location>
        <begin position="69"/>
        <end position="95"/>
    </location>
</feature>